<dbReference type="InterPro" id="IPR015422">
    <property type="entry name" value="PyrdxlP-dep_Trfase_small"/>
</dbReference>
<dbReference type="CDD" id="cd00609">
    <property type="entry name" value="AAT_like"/>
    <property type="match status" value="1"/>
</dbReference>
<sequence length="391" mass="40718">MALSRRGADTTALGGFGDPPPTGVPGFLPLTSGTPADAALPVKELAEAAAGVLGGPAATTAFQYSGVEGTPELREWIGRHEGVAADRVLVTNGALHSLSLVFDALLDPGDLVAVEDPVYPLALRVLGRSHVGYLPVPTGPDGLDTDALAAALEGGARPKVLYTVPDFHNPTGATLPAPARVRLVELAERYGFTVVADSPYRELRYSGDPVPQLSTDSDRVVRVNSFSKTLGPGLRLGWISGPPWLLPAVARLRANQDQHPSTLTQAIATALLTTPGRFDRITDDARALYGRRARALHAALGAALPGRIEAALPEGGLFLWAKVLDDDPDLRAARTRAHALGTDFGVGGHFSPPGGSGSPGYIRLGIGAVAEQDMATAVGRLAEALHPETPR</sequence>
<accession>A0A1V4D812</accession>
<evidence type="ECO:0000256" key="1">
    <source>
        <dbReference type="ARBA" id="ARBA00001933"/>
    </source>
</evidence>
<keyword evidence="3" id="KW-0808">Transferase</keyword>
<dbReference type="SUPFAM" id="SSF53383">
    <property type="entry name" value="PLP-dependent transferases"/>
    <property type="match status" value="1"/>
</dbReference>
<evidence type="ECO:0000256" key="4">
    <source>
        <dbReference type="ARBA" id="ARBA00022898"/>
    </source>
</evidence>
<evidence type="ECO:0000256" key="5">
    <source>
        <dbReference type="SAM" id="MobiDB-lite"/>
    </source>
</evidence>
<dbReference type="EMBL" id="LAKD02000027">
    <property type="protein sequence ID" value="OPF81008.1"/>
    <property type="molecule type" value="Genomic_DNA"/>
</dbReference>
<dbReference type="AlphaFoldDB" id="A0A1V4D812"/>
<dbReference type="Gene3D" id="3.40.640.10">
    <property type="entry name" value="Type I PLP-dependent aspartate aminotransferase-like (Major domain)"/>
    <property type="match status" value="1"/>
</dbReference>
<dbReference type="OrthoDB" id="199743at2"/>
<gene>
    <name evidence="7" type="ORF">VT50_0210745</name>
</gene>
<dbReference type="InterPro" id="IPR050859">
    <property type="entry name" value="Class-I_PLP-dep_aminotransf"/>
</dbReference>
<dbReference type="PANTHER" id="PTHR42790">
    <property type="entry name" value="AMINOTRANSFERASE"/>
    <property type="match status" value="1"/>
</dbReference>
<dbReference type="Proteomes" id="UP000033615">
    <property type="component" value="Unassembled WGS sequence"/>
</dbReference>
<dbReference type="RefSeq" id="WP_053048404.1">
    <property type="nucleotide sequence ID" value="NZ_LAKD02000027.1"/>
</dbReference>
<comment type="caution">
    <text evidence="7">The sequence shown here is derived from an EMBL/GenBank/DDBJ whole genome shotgun (WGS) entry which is preliminary data.</text>
</comment>
<dbReference type="GO" id="GO:0030170">
    <property type="term" value="F:pyridoxal phosphate binding"/>
    <property type="evidence" value="ECO:0007669"/>
    <property type="project" value="InterPro"/>
</dbReference>
<keyword evidence="4" id="KW-0663">Pyridoxal phosphate</keyword>
<evidence type="ECO:0000313" key="8">
    <source>
        <dbReference type="Proteomes" id="UP000033615"/>
    </source>
</evidence>
<keyword evidence="2" id="KW-0032">Aminotransferase</keyword>
<dbReference type="GO" id="GO:0008483">
    <property type="term" value="F:transaminase activity"/>
    <property type="evidence" value="ECO:0007669"/>
    <property type="project" value="UniProtKB-KW"/>
</dbReference>
<dbReference type="InterPro" id="IPR004839">
    <property type="entry name" value="Aminotransferase_I/II_large"/>
</dbReference>
<evidence type="ECO:0000259" key="6">
    <source>
        <dbReference type="Pfam" id="PF00155"/>
    </source>
</evidence>
<dbReference type="Gene3D" id="3.90.1150.10">
    <property type="entry name" value="Aspartate Aminotransferase, domain 1"/>
    <property type="match status" value="1"/>
</dbReference>
<reference evidence="7" key="1">
    <citation type="submission" date="2016-12" db="EMBL/GenBank/DDBJ databases">
        <title>Genome sequence of Streptomyces antioxidans MUSC 164.</title>
        <authorList>
            <person name="Lee L.-H."/>
            <person name="Ser H.-L."/>
        </authorList>
    </citation>
    <scope>NUCLEOTIDE SEQUENCE [LARGE SCALE GENOMIC DNA]</scope>
    <source>
        <strain evidence="7">MUSC 164</strain>
    </source>
</reference>
<name>A0A1V4D812_9ACTN</name>
<organism evidence="7 8">
    <name type="scientific">Streptomyces antioxidans</name>
    <dbReference type="NCBI Taxonomy" id="1507734"/>
    <lineage>
        <taxon>Bacteria</taxon>
        <taxon>Bacillati</taxon>
        <taxon>Actinomycetota</taxon>
        <taxon>Actinomycetes</taxon>
        <taxon>Kitasatosporales</taxon>
        <taxon>Streptomycetaceae</taxon>
        <taxon>Streptomyces</taxon>
    </lineage>
</organism>
<dbReference type="GO" id="GO:1901605">
    <property type="term" value="P:alpha-amino acid metabolic process"/>
    <property type="evidence" value="ECO:0007669"/>
    <property type="project" value="TreeGrafter"/>
</dbReference>
<dbReference type="InterPro" id="IPR015424">
    <property type="entry name" value="PyrdxlP-dep_Trfase"/>
</dbReference>
<feature type="region of interest" description="Disordered" evidence="5">
    <location>
        <begin position="1"/>
        <end position="21"/>
    </location>
</feature>
<dbReference type="PANTHER" id="PTHR42790:SF19">
    <property type="entry name" value="KYNURENINE_ALPHA-AMINOADIPATE AMINOTRANSFERASE, MITOCHONDRIAL"/>
    <property type="match status" value="1"/>
</dbReference>
<dbReference type="Pfam" id="PF00155">
    <property type="entry name" value="Aminotran_1_2"/>
    <property type="match status" value="1"/>
</dbReference>
<protein>
    <recommendedName>
        <fullName evidence="6">Aminotransferase class I/classII large domain-containing protein</fullName>
    </recommendedName>
</protein>
<evidence type="ECO:0000256" key="3">
    <source>
        <dbReference type="ARBA" id="ARBA00022679"/>
    </source>
</evidence>
<proteinExistence type="predicted"/>
<evidence type="ECO:0000313" key="7">
    <source>
        <dbReference type="EMBL" id="OPF81008.1"/>
    </source>
</evidence>
<keyword evidence="8" id="KW-1185">Reference proteome</keyword>
<comment type="cofactor">
    <cofactor evidence="1">
        <name>pyridoxal 5'-phosphate</name>
        <dbReference type="ChEBI" id="CHEBI:597326"/>
    </cofactor>
</comment>
<dbReference type="InterPro" id="IPR015421">
    <property type="entry name" value="PyrdxlP-dep_Trfase_major"/>
</dbReference>
<evidence type="ECO:0000256" key="2">
    <source>
        <dbReference type="ARBA" id="ARBA00022576"/>
    </source>
</evidence>
<feature type="domain" description="Aminotransferase class I/classII large" evidence="6">
    <location>
        <begin position="28"/>
        <end position="380"/>
    </location>
</feature>